<comment type="similarity">
    <text evidence="1">Belongs to the short-chain dehydrogenases/reductases (SDR) family.</text>
</comment>
<dbReference type="AlphaFoldDB" id="A0A0D1ZEZ8"/>
<evidence type="ECO:0000256" key="1">
    <source>
        <dbReference type="ARBA" id="ARBA00006484"/>
    </source>
</evidence>
<dbReference type="PANTHER" id="PTHR44196:SF1">
    <property type="entry name" value="DEHYDROGENASE_REDUCTASE SDR FAMILY MEMBER 7B"/>
    <property type="match status" value="1"/>
</dbReference>
<evidence type="ECO:0000313" key="3">
    <source>
        <dbReference type="EMBL" id="KIV85348.1"/>
    </source>
</evidence>
<dbReference type="InterPro" id="IPR002347">
    <property type="entry name" value="SDR_fam"/>
</dbReference>
<dbReference type="Proteomes" id="UP000053599">
    <property type="component" value="Unassembled WGS sequence"/>
</dbReference>
<protein>
    <submittedName>
        <fullName evidence="3">Uncharacterized protein</fullName>
    </submittedName>
</protein>
<accession>A0A0D1ZEZ8</accession>
<dbReference type="PRINTS" id="PR00081">
    <property type="entry name" value="GDHRDH"/>
</dbReference>
<dbReference type="GO" id="GO:0016491">
    <property type="term" value="F:oxidoreductase activity"/>
    <property type="evidence" value="ECO:0007669"/>
    <property type="project" value="UniProtKB-KW"/>
</dbReference>
<dbReference type="PANTHER" id="PTHR44196">
    <property type="entry name" value="DEHYDROGENASE/REDUCTASE SDR FAMILY MEMBER 7B"/>
    <property type="match status" value="1"/>
</dbReference>
<dbReference type="SUPFAM" id="SSF51735">
    <property type="entry name" value="NAD(P)-binding Rossmann-fold domains"/>
    <property type="match status" value="1"/>
</dbReference>
<sequence>MFAHQEYNTPKSHIENVQLSLSVKDQYEDKMEYAAVHFVPTIHHDTYDRIDPSKTDLSGRNVLITGASRGLGKAMAVSYAKAGVSGIALLARSDLSSVESELHEVAKKAGHSSPKILRVKADATDRASVEKAAEEIASAFDSIDILVNNAGYLETFKPWADTDPDEWWKVFEVNVKGVYLTTRSFLPLVLKSKEKTVVMVSSIGGVATRAGASGYQTTKTVVLRLNDFLMAEYGQQGLLAYGIHPGGVMTELAKVMPKELHGNLQDTPELAGDTLVFLTAERREWLADRYISVNWDVDELVSKKDEIVKNDLLKVRLRF</sequence>
<proteinExistence type="inferred from homology"/>
<gene>
    <name evidence="3" type="ORF">PV11_01050</name>
</gene>
<evidence type="ECO:0000313" key="4">
    <source>
        <dbReference type="Proteomes" id="UP000053599"/>
    </source>
</evidence>
<reference evidence="3 4" key="1">
    <citation type="submission" date="2015-01" db="EMBL/GenBank/DDBJ databases">
        <title>The Genome Sequence of Exophiala sideris CBS121828.</title>
        <authorList>
            <consortium name="The Broad Institute Genomics Platform"/>
            <person name="Cuomo C."/>
            <person name="de Hoog S."/>
            <person name="Gorbushina A."/>
            <person name="Stielow B."/>
            <person name="Teixiera M."/>
            <person name="Abouelleil A."/>
            <person name="Chapman S.B."/>
            <person name="Priest M."/>
            <person name="Young S.K."/>
            <person name="Wortman J."/>
            <person name="Nusbaum C."/>
            <person name="Birren B."/>
        </authorList>
    </citation>
    <scope>NUCLEOTIDE SEQUENCE [LARGE SCALE GENOMIC DNA]</scope>
    <source>
        <strain evidence="3 4">CBS 121828</strain>
    </source>
</reference>
<dbReference type="CDD" id="cd05233">
    <property type="entry name" value="SDR_c"/>
    <property type="match status" value="1"/>
</dbReference>
<dbReference type="HOGENOM" id="CLU_010194_8_0_1"/>
<dbReference type="Pfam" id="PF00106">
    <property type="entry name" value="adh_short"/>
    <property type="match status" value="1"/>
</dbReference>
<dbReference type="GO" id="GO:0016020">
    <property type="term" value="C:membrane"/>
    <property type="evidence" value="ECO:0007669"/>
    <property type="project" value="TreeGrafter"/>
</dbReference>
<dbReference type="Gene3D" id="3.40.50.720">
    <property type="entry name" value="NAD(P)-binding Rossmann-like Domain"/>
    <property type="match status" value="1"/>
</dbReference>
<evidence type="ECO:0000256" key="2">
    <source>
        <dbReference type="ARBA" id="ARBA00023002"/>
    </source>
</evidence>
<dbReference type="InterPro" id="IPR036291">
    <property type="entry name" value="NAD(P)-bd_dom_sf"/>
</dbReference>
<name>A0A0D1ZEZ8_9EURO</name>
<dbReference type="EMBL" id="KN846951">
    <property type="protein sequence ID" value="KIV85348.1"/>
    <property type="molecule type" value="Genomic_DNA"/>
</dbReference>
<keyword evidence="2" id="KW-0560">Oxidoreductase</keyword>
<dbReference type="OrthoDB" id="1933717at2759"/>
<dbReference type="STRING" id="1016849.A0A0D1ZEZ8"/>
<organism evidence="3 4">
    <name type="scientific">Exophiala sideris</name>
    <dbReference type="NCBI Taxonomy" id="1016849"/>
    <lineage>
        <taxon>Eukaryota</taxon>
        <taxon>Fungi</taxon>
        <taxon>Dikarya</taxon>
        <taxon>Ascomycota</taxon>
        <taxon>Pezizomycotina</taxon>
        <taxon>Eurotiomycetes</taxon>
        <taxon>Chaetothyriomycetidae</taxon>
        <taxon>Chaetothyriales</taxon>
        <taxon>Herpotrichiellaceae</taxon>
        <taxon>Exophiala</taxon>
    </lineage>
</organism>